<comment type="similarity">
    <text evidence="1">Belongs to the histone deacetylase family.</text>
</comment>
<name>A0A371REX2_9PROT</name>
<dbReference type="EMBL" id="QUQO01000001">
    <property type="protein sequence ID" value="RFB03994.1"/>
    <property type="molecule type" value="Genomic_DNA"/>
</dbReference>
<dbReference type="Proteomes" id="UP000264589">
    <property type="component" value="Unassembled WGS sequence"/>
</dbReference>
<feature type="domain" description="Histone deacetylase" evidence="2">
    <location>
        <begin position="19"/>
        <end position="305"/>
    </location>
</feature>
<dbReference type="GO" id="GO:0004407">
    <property type="term" value="F:histone deacetylase activity"/>
    <property type="evidence" value="ECO:0007669"/>
    <property type="project" value="TreeGrafter"/>
</dbReference>
<dbReference type="Gene3D" id="3.40.800.20">
    <property type="entry name" value="Histone deacetylase domain"/>
    <property type="match status" value="1"/>
</dbReference>
<dbReference type="InParanoid" id="A0A371REX2"/>
<organism evidence="3 4">
    <name type="scientific">Parvularcula marina</name>
    <dbReference type="NCBI Taxonomy" id="2292771"/>
    <lineage>
        <taxon>Bacteria</taxon>
        <taxon>Pseudomonadati</taxon>
        <taxon>Pseudomonadota</taxon>
        <taxon>Alphaproteobacteria</taxon>
        <taxon>Parvularculales</taxon>
        <taxon>Parvularculaceae</taxon>
        <taxon>Parvularcula</taxon>
    </lineage>
</organism>
<dbReference type="Pfam" id="PF00850">
    <property type="entry name" value="Hist_deacetyl"/>
    <property type="match status" value="1"/>
</dbReference>
<dbReference type="CDD" id="cd11599">
    <property type="entry name" value="HDAC_classII_2"/>
    <property type="match status" value="1"/>
</dbReference>
<sequence length="312" mass="33349">MTALFVHDVFGEHETPPGHVEQQGRYWAVDRELVGEEYSDLKREIPPLADWDDLTRAHEAVYVDAIRGAAPQDGMVQLDPDTFMGPHSLEAARRGAGGAMAAVDLVMTGKAGNAFVAARPPGHHTVPGRAMGFCLFNNAALAGLHARAVHGANRIAVVDFDVHHGNGTQDILEADENAFFASSHEWPQYPGTGREAERGIAGNCHNAPLSSGEGSHAFRRVWGDRLLPALSDFAPDIIVISAGFDAHRADPVGGLELVEDDFAWITDQIAQIAAETCQGRIVSVLEGGYDLEALASSTGAHVKALARADGRR</sequence>
<dbReference type="PANTHER" id="PTHR10625">
    <property type="entry name" value="HISTONE DEACETYLASE HDAC1-RELATED"/>
    <property type="match status" value="1"/>
</dbReference>
<gene>
    <name evidence="3" type="ORF">DX908_01065</name>
</gene>
<dbReference type="AlphaFoldDB" id="A0A371REX2"/>
<reference evidence="3 4" key="1">
    <citation type="submission" date="2018-08" db="EMBL/GenBank/DDBJ databases">
        <title>Parvularcula sp. SM1705, isolated from surface water of the South Sea China.</title>
        <authorList>
            <person name="Sun L."/>
        </authorList>
    </citation>
    <scope>NUCLEOTIDE SEQUENCE [LARGE SCALE GENOMIC DNA]</scope>
    <source>
        <strain evidence="3 4">SM1705</strain>
    </source>
</reference>
<protein>
    <submittedName>
        <fullName evidence="3">Histone deacetylase family protein</fullName>
    </submittedName>
</protein>
<dbReference type="PANTHER" id="PTHR10625:SF10">
    <property type="entry name" value="HISTONE DEACETYLASE HDAC1"/>
    <property type="match status" value="1"/>
</dbReference>
<comment type="caution">
    <text evidence="3">The sequence shown here is derived from an EMBL/GenBank/DDBJ whole genome shotgun (WGS) entry which is preliminary data.</text>
</comment>
<dbReference type="RefSeq" id="WP_116390622.1">
    <property type="nucleotide sequence ID" value="NZ_QUQO01000001.1"/>
</dbReference>
<dbReference type="InterPro" id="IPR023801">
    <property type="entry name" value="His_deacetylse_dom"/>
</dbReference>
<dbReference type="GO" id="GO:0040029">
    <property type="term" value="P:epigenetic regulation of gene expression"/>
    <property type="evidence" value="ECO:0007669"/>
    <property type="project" value="TreeGrafter"/>
</dbReference>
<evidence type="ECO:0000313" key="4">
    <source>
        <dbReference type="Proteomes" id="UP000264589"/>
    </source>
</evidence>
<dbReference type="InterPro" id="IPR000286">
    <property type="entry name" value="HDACs"/>
</dbReference>
<dbReference type="PRINTS" id="PR01270">
    <property type="entry name" value="HDASUPER"/>
</dbReference>
<accession>A0A371REX2</accession>
<evidence type="ECO:0000313" key="3">
    <source>
        <dbReference type="EMBL" id="RFB03994.1"/>
    </source>
</evidence>
<evidence type="ECO:0000256" key="1">
    <source>
        <dbReference type="ARBA" id="ARBA00005947"/>
    </source>
</evidence>
<dbReference type="OrthoDB" id="9808367at2"/>
<keyword evidence="4" id="KW-1185">Reference proteome</keyword>
<dbReference type="InterPro" id="IPR037138">
    <property type="entry name" value="His_deacetylse_dom_sf"/>
</dbReference>
<evidence type="ECO:0000259" key="2">
    <source>
        <dbReference type="Pfam" id="PF00850"/>
    </source>
</evidence>
<dbReference type="SUPFAM" id="SSF52768">
    <property type="entry name" value="Arginase/deacetylase"/>
    <property type="match status" value="1"/>
</dbReference>
<proteinExistence type="inferred from homology"/>
<dbReference type="InterPro" id="IPR023696">
    <property type="entry name" value="Ureohydrolase_dom_sf"/>
</dbReference>